<dbReference type="KEGG" id="apln:108741865"/>
<dbReference type="FunCoup" id="A0A1W4XIZ6">
    <property type="interactions" value="1802"/>
</dbReference>
<dbReference type="EC" id="2.1.1.221" evidence="1"/>
<dbReference type="InterPro" id="IPR038459">
    <property type="entry name" value="MT_TRM10-typ_sf"/>
</dbReference>
<keyword evidence="3" id="KW-0808">Transferase</keyword>
<evidence type="ECO:0000256" key="4">
    <source>
        <dbReference type="ARBA" id="ARBA00022691"/>
    </source>
</evidence>
<keyword evidence="7" id="KW-1185">Reference proteome</keyword>
<dbReference type="GO" id="GO:0052905">
    <property type="term" value="F:tRNA (guanosine(9)-N1)-methyltransferase activity"/>
    <property type="evidence" value="ECO:0007669"/>
    <property type="project" value="UniProtKB-EC"/>
</dbReference>
<dbReference type="CDD" id="cd18101">
    <property type="entry name" value="Trm10euk_A"/>
    <property type="match status" value="1"/>
</dbReference>
<dbReference type="AlphaFoldDB" id="A0A1W4XIZ6"/>
<feature type="domain" description="SAM-dependent MTase TRM10-type" evidence="6">
    <location>
        <begin position="85"/>
        <end position="277"/>
    </location>
</feature>
<evidence type="ECO:0000256" key="3">
    <source>
        <dbReference type="ARBA" id="ARBA00022679"/>
    </source>
</evidence>
<evidence type="ECO:0000313" key="7">
    <source>
        <dbReference type="Proteomes" id="UP000192223"/>
    </source>
</evidence>
<name>A0A1W4XIZ6_AGRPL</name>
<evidence type="ECO:0000256" key="1">
    <source>
        <dbReference type="ARBA" id="ARBA00012797"/>
    </source>
</evidence>
<dbReference type="STRING" id="224129.A0A1W4XIZ6"/>
<evidence type="ECO:0000313" key="8">
    <source>
        <dbReference type="RefSeq" id="XP_018332335.1"/>
    </source>
</evidence>
<dbReference type="RefSeq" id="XP_018332335.1">
    <property type="nucleotide sequence ID" value="XM_018476833.2"/>
</dbReference>
<dbReference type="PANTHER" id="PTHR13563">
    <property type="entry name" value="TRNA (GUANINE-9-) METHYLTRANSFERASE"/>
    <property type="match status" value="1"/>
</dbReference>
<keyword evidence="4" id="KW-0949">S-adenosyl-L-methionine</keyword>
<dbReference type="FunFam" id="3.40.1280.30:FF:000001">
    <property type="entry name" value="tRNA methyltransferase 10 homolog A"/>
    <property type="match status" value="1"/>
</dbReference>
<sequence>METNPISLTDKINKLGSDDCHNQVICEEKTFNGVEITKLSKSQMKKYQKMLRWQARKADKRAKEREKLRKRKIEAKINNISLGPSRKELKRKKMIDSNCKISVVIDLSFDDLMIPKDLAKLIKQVLRVYTENRRATNPMQLYVTNFNGKSKTEMEKHNGYENWDINFCEESYINIFPIENLIYLTSESDNIIEKLDHNKVYVIGGLVDHNAHKGLCYRKAVKEGIAHGQLPISNFFSIKYRKVFTINQVFEIILRVSEGKTFKEAFETVLPKRINMEPNK</sequence>
<proteinExistence type="predicted"/>
<dbReference type="GO" id="GO:0005654">
    <property type="term" value="C:nucleoplasm"/>
    <property type="evidence" value="ECO:0007669"/>
    <property type="project" value="TreeGrafter"/>
</dbReference>
<dbReference type="InterPro" id="IPR007356">
    <property type="entry name" value="tRNA_m1G_MeTrfase_euk"/>
</dbReference>
<reference evidence="8" key="1">
    <citation type="submission" date="2025-08" db="UniProtKB">
        <authorList>
            <consortium name="RefSeq"/>
        </authorList>
    </citation>
    <scope>IDENTIFICATION</scope>
    <source>
        <tissue evidence="8">Entire body</tissue>
    </source>
</reference>
<dbReference type="OrthoDB" id="278300at2759"/>
<dbReference type="Proteomes" id="UP000192223">
    <property type="component" value="Unplaced"/>
</dbReference>
<dbReference type="PANTHER" id="PTHR13563:SF13">
    <property type="entry name" value="TRNA METHYLTRANSFERASE 10 HOMOLOG A"/>
    <property type="match status" value="1"/>
</dbReference>
<evidence type="ECO:0000256" key="5">
    <source>
        <dbReference type="ARBA" id="ARBA00048434"/>
    </source>
</evidence>
<dbReference type="GeneID" id="108741865"/>
<evidence type="ECO:0000259" key="6">
    <source>
        <dbReference type="PROSITE" id="PS51675"/>
    </source>
</evidence>
<comment type="catalytic activity">
    <reaction evidence="5">
        <text>guanosine(9) in tRNA + S-adenosyl-L-methionine = N(1)-methylguanosine(9) in tRNA + S-adenosyl-L-homocysteine + H(+)</text>
        <dbReference type="Rhea" id="RHEA:43156"/>
        <dbReference type="Rhea" id="RHEA-COMP:10367"/>
        <dbReference type="Rhea" id="RHEA-COMP:10368"/>
        <dbReference type="ChEBI" id="CHEBI:15378"/>
        <dbReference type="ChEBI" id="CHEBI:57856"/>
        <dbReference type="ChEBI" id="CHEBI:59789"/>
        <dbReference type="ChEBI" id="CHEBI:73542"/>
        <dbReference type="ChEBI" id="CHEBI:74269"/>
        <dbReference type="EC" id="2.1.1.221"/>
    </reaction>
</comment>
<dbReference type="GO" id="GO:0002939">
    <property type="term" value="P:tRNA N1-guanine methylation"/>
    <property type="evidence" value="ECO:0007669"/>
    <property type="project" value="TreeGrafter"/>
</dbReference>
<keyword evidence="2 8" id="KW-0489">Methyltransferase</keyword>
<gene>
    <name evidence="8" type="primary">LOC108741865</name>
</gene>
<organism evidence="7 8">
    <name type="scientific">Agrilus planipennis</name>
    <name type="common">Emerald ash borer</name>
    <name type="synonym">Agrilus marcopoli</name>
    <dbReference type="NCBI Taxonomy" id="224129"/>
    <lineage>
        <taxon>Eukaryota</taxon>
        <taxon>Metazoa</taxon>
        <taxon>Ecdysozoa</taxon>
        <taxon>Arthropoda</taxon>
        <taxon>Hexapoda</taxon>
        <taxon>Insecta</taxon>
        <taxon>Pterygota</taxon>
        <taxon>Neoptera</taxon>
        <taxon>Endopterygota</taxon>
        <taxon>Coleoptera</taxon>
        <taxon>Polyphaga</taxon>
        <taxon>Elateriformia</taxon>
        <taxon>Buprestoidea</taxon>
        <taxon>Buprestidae</taxon>
        <taxon>Agrilinae</taxon>
        <taxon>Agrilus</taxon>
    </lineage>
</organism>
<dbReference type="InterPro" id="IPR028564">
    <property type="entry name" value="MT_TRM10-typ"/>
</dbReference>
<dbReference type="Gene3D" id="3.40.1280.30">
    <property type="match status" value="1"/>
</dbReference>
<dbReference type="GO" id="GO:0000049">
    <property type="term" value="F:tRNA binding"/>
    <property type="evidence" value="ECO:0007669"/>
    <property type="project" value="TreeGrafter"/>
</dbReference>
<accession>A0A1W4XIZ6</accession>
<dbReference type="InParanoid" id="A0A1W4XIZ6"/>
<dbReference type="PROSITE" id="PS51675">
    <property type="entry name" value="SAM_MT_TRM10"/>
    <property type="match status" value="1"/>
</dbReference>
<protein>
    <recommendedName>
        <fullName evidence="1">tRNA (guanine(9)-N(1))-methyltransferase</fullName>
        <ecNumber evidence="1">2.1.1.221</ecNumber>
    </recommendedName>
</protein>
<evidence type="ECO:0000256" key="2">
    <source>
        <dbReference type="ARBA" id="ARBA00022603"/>
    </source>
</evidence>